<keyword evidence="9" id="KW-1185">Reference proteome</keyword>
<keyword evidence="2" id="KW-0678">Repressor</keyword>
<comment type="function">
    <text evidence="6">Repressor of the lactose catabolism operon. Galactose-6-phosphate is the inducer.</text>
</comment>
<sequence length="256" mass="26805">MYAEERQQAIAAQVRERGRVSVTELADRFDVTGETVRRDLAALQRAGSLVRVHGGAVRLDVAAVVDEPDLSVRETSCRPQKAAIGAAAQRFLPPDGGAVLFDAGTTTFQAANAMSGDARHQLVTNSLPIAASFTHLSRSSAVLLGGRLRPKTQSAVGADTVEALRRLHLSVGFIGANGLTAAHGVSTPDPDEAAVKRAMIAACDLVVVLADSSKLNRQELVSFGSLDDIDVLVTDDGIDSAFASTLSAHDIEVVIA</sequence>
<dbReference type="PROSITE" id="PS51000">
    <property type="entry name" value="HTH_DEOR_2"/>
    <property type="match status" value="1"/>
</dbReference>
<keyword evidence="4" id="KW-0238">DNA-binding</keyword>
<name>A0A840F2I5_9ACTN</name>
<evidence type="ECO:0000256" key="4">
    <source>
        <dbReference type="ARBA" id="ARBA00023125"/>
    </source>
</evidence>
<dbReference type="InterPro" id="IPR050313">
    <property type="entry name" value="Carb_Metab_HTH_regulators"/>
</dbReference>
<dbReference type="PANTHER" id="PTHR30363">
    <property type="entry name" value="HTH-TYPE TRANSCRIPTIONAL REGULATOR SRLR-RELATED"/>
    <property type="match status" value="1"/>
</dbReference>
<dbReference type="Pfam" id="PF08220">
    <property type="entry name" value="HTH_DeoR"/>
    <property type="match status" value="1"/>
</dbReference>
<dbReference type="SUPFAM" id="SSF100950">
    <property type="entry name" value="NagB/RpiA/CoA transferase-like"/>
    <property type="match status" value="1"/>
</dbReference>
<dbReference type="InterPro" id="IPR036388">
    <property type="entry name" value="WH-like_DNA-bd_sf"/>
</dbReference>
<evidence type="ECO:0000256" key="1">
    <source>
        <dbReference type="ARBA" id="ARBA00021390"/>
    </source>
</evidence>
<evidence type="ECO:0000256" key="5">
    <source>
        <dbReference type="ARBA" id="ARBA00023163"/>
    </source>
</evidence>
<dbReference type="GO" id="GO:0003677">
    <property type="term" value="F:DNA binding"/>
    <property type="evidence" value="ECO:0007669"/>
    <property type="project" value="UniProtKB-KW"/>
</dbReference>
<dbReference type="PROSITE" id="PS00894">
    <property type="entry name" value="HTH_DEOR_1"/>
    <property type="match status" value="1"/>
</dbReference>
<gene>
    <name evidence="8" type="ORF">BKA16_002718</name>
</gene>
<dbReference type="Proteomes" id="UP000551501">
    <property type="component" value="Unassembled WGS sequence"/>
</dbReference>
<dbReference type="InterPro" id="IPR036390">
    <property type="entry name" value="WH_DNA-bd_sf"/>
</dbReference>
<proteinExistence type="predicted"/>
<accession>A0A840F2I5</accession>
<dbReference type="InterPro" id="IPR018356">
    <property type="entry name" value="Tscrpt_reg_HTH_DeoR_CS"/>
</dbReference>
<evidence type="ECO:0000256" key="6">
    <source>
        <dbReference type="ARBA" id="ARBA00024937"/>
    </source>
</evidence>
<dbReference type="Gene3D" id="1.10.10.10">
    <property type="entry name" value="Winged helix-like DNA-binding domain superfamily/Winged helix DNA-binding domain"/>
    <property type="match status" value="1"/>
</dbReference>
<comment type="caution">
    <text evidence="8">The sequence shown here is derived from an EMBL/GenBank/DDBJ whole genome shotgun (WGS) entry which is preliminary data.</text>
</comment>
<evidence type="ECO:0000259" key="7">
    <source>
        <dbReference type="PROSITE" id="PS51000"/>
    </source>
</evidence>
<dbReference type="AlphaFoldDB" id="A0A840F2I5"/>
<feature type="domain" description="HTH deoR-type" evidence="7">
    <location>
        <begin position="3"/>
        <end position="58"/>
    </location>
</feature>
<protein>
    <recommendedName>
        <fullName evidence="1">Lactose phosphotransferase system repressor</fullName>
    </recommendedName>
</protein>
<dbReference type="EMBL" id="JACIFP010000001">
    <property type="protein sequence ID" value="MBB4136166.1"/>
    <property type="molecule type" value="Genomic_DNA"/>
</dbReference>
<dbReference type="RefSeq" id="WP_183371137.1">
    <property type="nucleotide sequence ID" value="NZ_BAABHL010000003.1"/>
</dbReference>
<keyword evidence="3" id="KW-0805">Transcription regulation</keyword>
<dbReference type="SMART" id="SM01134">
    <property type="entry name" value="DeoRC"/>
    <property type="match status" value="1"/>
</dbReference>
<reference evidence="8 9" key="1">
    <citation type="submission" date="2020-08" db="EMBL/GenBank/DDBJ databases">
        <title>Sequencing the genomes of 1000 actinobacteria strains.</title>
        <authorList>
            <person name="Klenk H.-P."/>
        </authorList>
    </citation>
    <scope>NUCLEOTIDE SEQUENCE [LARGE SCALE GENOMIC DNA]</scope>
    <source>
        <strain evidence="8 9">DSM 45298</strain>
    </source>
</reference>
<dbReference type="PANTHER" id="PTHR30363:SF4">
    <property type="entry name" value="GLYCEROL-3-PHOSPHATE REGULON REPRESSOR"/>
    <property type="match status" value="1"/>
</dbReference>
<dbReference type="InterPro" id="IPR014036">
    <property type="entry name" value="DeoR-like_C"/>
</dbReference>
<dbReference type="Pfam" id="PF00455">
    <property type="entry name" value="DeoRC"/>
    <property type="match status" value="1"/>
</dbReference>
<dbReference type="GO" id="GO:0003700">
    <property type="term" value="F:DNA-binding transcription factor activity"/>
    <property type="evidence" value="ECO:0007669"/>
    <property type="project" value="InterPro"/>
</dbReference>
<dbReference type="SMART" id="SM00420">
    <property type="entry name" value="HTH_DEOR"/>
    <property type="match status" value="1"/>
</dbReference>
<evidence type="ECO:0000313" key="9">
    <source>
        <dbReference type="Proteomes" id="UP000551501"/>
    </source>
</evidence>
<keyword evidence="5" id="KW-0804">Transcription</keyword>
<evidence type="ECO:0000313" key="8">
    <source>
        <dbReference type="EMBL" id="MBB4136166.1"/>
    </source>
</evidence>
<evidence type="ECO:0000256" key="3">
    <source>
        <dbReference type="ARBA" id="ARBA00023015"/>
    </source>
</evidence>
<dbReference type="SUPFAM" id="SSF46785">
    <property type="entry name" value="Winged helix' DNA-binding domain"/>
    <property type="match status" value="1"/>
</dbReference>
<evidence type="ECO:0000256" key="2">
    <source>
        <dbReference type="ARBA" id="ARBA00022491"/>
    </source>
</evidence>
<dbReference type="InterPro" id="IPR001034">
    <property type="entry name" value="DeoR_HTH"/>
</dbReference>
<dbReference type="InterPro" id="IPR037171">
    <property type="entry name" value="NagB/RpiA_transferase-like"/>
</dbReference>
<organism evidence="8 9">
    <name type="scientific">Gordonia humi</name>
    <dbReference type="NCBI Taxonomy" id="686429"/>
    <lineage>
        <taxon>Bacteria</taxon>
        <taxon>Bacillati</taxon>
        <taxon>Actinomycetota</taxon>
        <taxon>Actinomycetes</taxon>
        <taxon>Mycobacteriales</taxon>
        <taxon>Gordoniaceae</taxon>
        <taxon>Gordonia</taxon>
    </lineage>
</organism>
<dbReference type="PRINTS" id="PR00037">
    <property type="entry name" value="HTHLACR"/>
</dbReference>